<dbReference type="GeneID" id="300925045"/>
<evidence type="ECO:0000313" key="1">
    <source>
        <dbReference type="EMBL" id="KRU21516.1"/>
    </source>
</evidence>
<dbReference type="RefSeq" id="WP_058025626.1">
    <property type="nucleotide sequence ID" value="NZ_LNDJ01000107.1"/>
</dbReference>
<organism evidence="1 2">
    <name type="scientific">Psychrobacter piscatorii</name>
    <dbReference type="NCBI Taxonomy" id="554343"/>
    <lineage>
        <taxon>Bacteria</taxon>
        <taxon>Pseudomonadati</taxon>
        <taxon>Pseudomonadota</taxon>
        <taxon>Gammaproteobacteria</taxon>
        <taxon>Moraxellales</taxon>
        <taxon>Moraxellaceae</taxon>
        <taxon>Psychrobacter</taxon>
    </lineage>
</organism>
<dbReference type="PANTHER" id="PTHR34472">
    <property type="entry name" value="SULFUR CARRIER PROTEIN THIS"/>
    <property type="match status" value="1"/>
</dbReference>
<dbReference type="InterPro" id="IPR012675">
    <property type="entry name" value="Beta-grasp_dom_sf"/>
</dbReference>
<dbReference type="InterPro" id="IPR016155">
    <property type="entry name" value="Mopterin_synth/thiamin_S_b"/>
</dbReference>
<dbReference type="AlphaFoldDB" id="A0A0T6DNG2"/>
<dbReference type="PANTHER" id="PTHR34472:SF1">
    <property type="entry name" value="SULFUR CARRIER PROTEIN THIS"/>
    <property type="match status" value="1"/>
</dbReference>
<dbReference type="Gene3D" id="3.10.20.30">
    <property type="match status" value="1"/>
</dbReference>
<dbReference type="Proteomes" id="UP000051202">
    <property type="component" value="Unassembled WGS sequence"/>
</dbReference>
<protein>
    <submittedName>
        <fullName evidence="1">Thiamine biosynthesis protein ThiS</fullName>
    </submittedName>
</protein>
<reference evidence="1 2" key="1">
    <citation type="submission" date="2015-11" db="EMBL/GenBank/DDBJ databases">
        <title>Permanent draft genome of Psychrobacter piscatorii LQ58.</title>
        <authorList>
            <person name="Zhou M."/>
            <person name="Dong B."/>
            <person name="Liu Q."/>
        </authorList>
    </citation>
    <scope>NUCLEOTIDE SEQUENCE [LARGE SCALE GENOMIC DNA]</scope>
    <source>
        <strain evidence="1 2">LQ58</strain>
    </source>
</reference>
<dbReference type="InterPro" id="IPR010035">
    <property type="entry name" value="Thi_S"/>
</dbReference>
<dbReference type="EMBL" id="LNDJ01000107">
    <property type="protein sequence ID" value="KRU21516.1"/>
    <property type="molecule type" value="Genomic_DNA"/>
</dbReference>
<dbReference type="CDD" id="cd00565">
    <property type="entry name" value="Ubl_ThiS"/>
    <property type="match status" value="1"/>
</dbReference>
<accession>A0A0T6DNG2</accession>
<sequence length="66" mass="7022">MSTISVNGKNLQTTHQTVQLVINELGLSQGRYAVEVDGELTPKSELAQLRIVEGMNIEVVQAVGGG</sequence>
<evidence type="ECO:0000313" key="2">
    <source>
        <dbReference type="Proteomes" id="UP000051202"/>
    </source>
</evidence>
<keyword evidence="2" id="KW-1185">Reference proteome</keyword>
<comment type="caution">
    <text evidence="1">The sequence shown here is derived from an EMBL/GenBank/DDBJ whole genome shotgun (WGS) entry which is preliminary data.</text>
</comment>
<dbReference type="NCBIfam" id="TIGR01683">
    <property type="entry name" value="thiS"/>
    <property type="match status" value="1"/>
</dbReference>
<dbReference type="Pfam" id="PF02597">
    <property type="entry name" value="ThiS"/>
    <property type="match status" value="1"/>
</dbReference>
<dbReference type="STRING" id="554343.AS194_02660"/>
<name>A0A0T6DNG2_9GAMM</name>
<dbReference type="InterPro" id="IPR003749">
    <property type="entry name" value="ThiS/MoaD-like"/>
</dbReference>
<gene>
    <name evidence="1" type="ORF">AS194_02660</name>
</gene>
<dbReference type="SUPFAM" id="SSF54285">
    <property type="entry name" value="MoaD/ThiS"/>
    <property type="match status" value="1"/>
</dbReference>
<proteinExistence type="predicted"/>